<reference evidence="1" key="1">
    <citation type="submission" date="2021-03" db="EMBL/GenBank/DDBJ databases">
        <title>Plesiomonas shigelloides zfcc0051, isolated from zebrafish feces.</title>
        <authorList>
            <person name="Vanderhoek Z."/>
            <person name="Gaulke C."/>
        </authorList>
    </citation>
    <scope>NUCLEOTIDE SEQUENCE</scope>
    <source>
        <strain evidence="1">Zfcc0051</strain>
    </source>
</reference>
<dbReference type="AlphaFoldDB" id="A0A8I2B2R9"/>
<accession>A0A8I2B2R9</accession>
<evidence type="ECO:0000313" key="1">
    <source>
        <dbReference type="EMBL" id="MBO1109194.1"/>
    </source>
</evidence>
<dbReference type="RefSeq" id="WP_011150417.1">
    <property type="nucleotide sequence ID" value="NZ_JAFNAA010000015.1"/>
</dbReference>
<proteinExistence type="predicted"/>
<evidence type="ECO:0000313" key="2">
    <source>
        <dbReference type="Proteomes" id="UP000664658"/>
    </source>
</evidence>
<protein>
    <submittedName>
        <fullName evidence="1">Uncharacterized protein</fullName>
    </submittedName>
</protein>
<sequence>MKEKVVDLAVSNGELIFDSLLENGLLKDIPLLGNAVKVLQLKGDVTNYLFAKKLEAFLVKLKNSHIDEIDVGIENRKQLQKISSDLVFILERVSNVDKSKWIAQAVIGLVERRYCLDTFERLVYTIERFSPTLKSTLDVWYLPRDYSNGKGYAFAFDGDHPEELANLGLLRRKYEAKVTNDGKIPVTFEACNLGQQLWYVIENA</sequence>
<organism evidence="1 2">
    <name type="scientific">Plesiomonas shigelloides</name>
    <name type="common">Aeromonas shigelloides</name>
    <dbReference type="NCBI Taxonomy" id="703"/>
    <lineage>
        <taxon>Bacteria</taxon>
        <taxon>Pseudomonadati</taxon>
        <taxon>Pseudomonadota</taxon>
        <taxon>Gammaproteobacteria</taxon>
        <taxon>Enterobacterales</taxon>
        <taxon>Enterobacteriaceae</taxon>
        <taxon>Plesiomonas</taxon>
    </lineage>
</organism>
<dbReference type="Proteomes" id="UP000664658">
    <property type="component" value="Unassembled WGS sequence"/>
</dbReference>
<gene>
    <name evidence="1" type="ORF">J2R62_13410</name>
</gene>
<comment type="caution">
    <text evidence="1">The sequence shown here is derived from an EMBL/GenBank/DDBJ whole genome shotgun (WGS) entry which is preliminary data.</text>
</comment>
<dbReference type="EMBL" id="JAFNAA010000015">
    <property type="protein sequence ID" value="MBO1109194.1"/>
    <property type="molecule type" value="Genomic_DNA"/>
</dbReference>
<name>A0A8I2B2R9_PLESH</name>